<organism evidence="1 2">
    <name type="scientific">Citrobacter koseri</name>
    <name type="common">Citrobacter diversus</name>
    <dbReference type="NCBI Taxonomy" id="545"/>
    <lineage>
        <taxon>Bacteria</taxon>
        <taxon>Pseudomonadati</taxon>
        <taxon>Pseudomonadota</taxon>
        <taxon>Gammaproteobacteria</taxon>
        <taxon>Enterobacterales</taxon>
        <taxon>Enterobacteriaceae</taxon>
        <taxon>Citrobacter</taxon>
    </lineage>
</organism>
<dbReference type="EMBL" id="UAVY01000004">
    <property type="protein sequence ID" value="SQB29806.1"/>
    <property type="molecule type" value="Genomic_DNA"/>
</dbReference>
<dbReference type="AlphaFoldDB" id="A0A2X2VKM2"/>
<protein>
    <submittedName>
        <fullName evidence="1">Fatty acid metabolism regulator</fullName>
    </submittedName>
</protein>
<evidence type="ECO:0000313" key="1">
    <source>
        <dbReference type="EMBL" id="SQB29806.1"/>
    </source>
</evidence>
<evidence type="ECO:0000313" key="2">
    <source>
        <dbReference type="Proteomes" id="UP000251584"/>
    </source>
</evidence>
<reference evidence="1 2" key="1">
    <citation type="submission" date="2018-06" db="EMBL/GenBank/DDBJ databases">
        <authorList>
            <consortium name="Pathogen Informatics"/>
            <person name="Doyle S."/>
        </authorList>
    </citation>
    <scope>NUCLEOTIDE SEQUENCE [LARGE SCALE GENOMIC DNA]</scope>
    <source>
        <strain evidence="1 2">NCTC10786</strain>
    </source>
</reference>
<accession>A0A2X2VKM2</accession>
<sequence length="207" mass="23007">MTRCTKRYAVTVMTAGEIWHRMQKNLPGDLAIQGANRYTAGWRFAYPAYGGVLFVRAGWRFAYPACGDVLFVCADGASLIRSAVGVLIVCAGWRFAYPACGGVLIVCAGWRFAYPAYGGVLFVCAGWRFVYSAYGDVLFVGRIRCLHRHPAIKLQAVHSRRAPLQQLNAAILILLLQHDIKPPQAMHMFQHLFTSLVQRCAVVRNIA</sequence>
<dbReference type="Proteomes" id="UP000251584">
    <property type="component" value="Unassembled WGS sequence"/>
</dbReference>
<gene>
    <name evidence="1" type="primary">fadR_4</name>
    <name evidence="1" type="ORF">NCTC10786_03428</name>
</gene>
<name>A0A2X2VKM2_CITKO</name>
<proteinExistence type="predicted"/>